<evidence type="ECO:0000256" key="1">
    <source>
        <dbReference type="ARBA" id="ARBA00010541"/>
    </source>
</evidence>
<evidence type="ECO:0000256" key="3">
    <source>
        <dbReference type="ARBA" id="ARBA00022801"/>
    </source>
</evidence>
<dbReference type="PANTHER" id="PTHR43343">
    <property type="entry name" value="PEPTIDASE S12"/>
    <property type="match status" value="1"/>
</dbReference>
<name>A0A6N7X5G3_9FIRM</name>
<keyword evidence="5" id="KW-1133">Transmembrane helix</keyword>
<evidence type="ECO:0000256" key="2">
    <source>
        <dbReference type="ARBA" id="ARBA00022670"/>
    </source>
</evidence>
<dbReference type="SUPFAM" id="SSF50494">
    <property type="entry name" value="Trypsin-like serine proteases"/>
    <property type="match status" value="1"/>
</dbReference>
<keyword evidence="5" id="KW-0472">Membrane</keyword>
<reference evidence="6 7" key="1">
    <citation type="submission" date="2019-08" db="EMBL/GenBank/DDBJ databases">
        <title>In-depth cultivation of the pig gut microbiome towards novel bacterial diversity and tailored functional studies.</title>
        <authorList>
            <person name="Wylensek D."/>
            <person name="Hitch T.C.A."/>
            <person name="Clavel T."/>
        </authorList>
    </citation>
    <scope>NUCLEOTIDE SEQUENCE [LARGE SCALE GENOMIC DNA]</scope>
    <source>
        <strain evidence="6 7">WCA-MUC-591-APC-4B</strain>
    </source>
</reference>
<dbReference type="Proteomes" id="UP000469424">
    <property type="component" value="Unassembled WGS sequence"/>
</dbReference>
<evidence type="ECO:0000256" key="5">
    <source>
        <dbReference type="SAM" id="Phobius"/>
    </source>
</evidence>
<sequence length="374" mass="39224">MQHDNEGGFPMNNNFNESNTDFILINPNDENRDDHKNSRPPRQKRPKEHSFRKRTIAAVLSCALVGGASGFGGAMIAERTGAATLLEGNGGDRTVSVKSVNTSKKMTAAQVYAKNVDATVGISTKSTTRNMFGYSTESAASGSGFIVSSNGYIVTNYHVIEGADSITVSTNNGKSYEATVRGYNESYDVAVLKINATGLRAVTLGKSSSANVGDEVVTIGNPLGELTFSLTSGAISALNREVTFSQNNTMKLIQTDAAINSGNSGGPLFNLYGEVIGITNAKYSSGSSSSEASIDNIGFAIPIDEVDSIIKNIIKSGTKSSSDSSGNSGSNDSSSDSRSGNSGQSQDSSGSHHGSVPDQDDSWEDSIEDFFSTF</sequence>
<feature type="transmembrane region" description="Helical" evidence="5">
    <location>
        <begin position="55"/>
        <end position="77"/>
    </location>
</feature>
<feature type="compositionally biased region" description="Low complexity" evidence="4">
    <location>
        <begin position="320"/>
        <end position="354"/>
    </location>
</feature>
<organism evidence="6 7">
    <name type="scientific">Mogibacterium kristiansenii</name>
    <dbReference type="NCBI Taxonomy" id="2606708"/>
    <lineage>
        <taxon>Bacteria</taxon>
        <taxon>Bacillati</taxon>
        <taxon>Bacillota</taxon>
        <taxon>Clostridia</taxon>
        <taxon>Peptostreptococcales</taxon>
        <taxon>Anaerovoracaceae</taxon>
        <taxon>Mogibacterium</taxon>
    </lineage>
</organism>
<dbReference type="EMBL" id="VUNA01000009">
    <property type="protein sequence ID" value="MST70857.1"/>
    <property type="molecule type" value="Genomic_DNA"/>
</dbReference>
<keyword evidence="2 6" id="KW-0645">Protease</keyword>
<accession>A0A6N7X5G3</accession>
<feature type="compositionally biased region" description="Acidic residues" evidence="4">
    <location>
        <begin position="358"/>
        <end position="368"/>
    </location>
</feature>
<comment type="similarity">
    <text evidence="1">Belongs to the peptidase S1C family.</text>
</comment>
<keyword evidence="7" id="KW-1185">Reference proteome</keyword>
<dbReference type="GO" id="GO:0004252">
    <property type="term" value="F:serine-type endopeptidase activity"/>
    <property type="evidence" value="ECO:0007669"/>
    <property type="project" value="InterPro"/>
</dbReference>
<feature type="region of interest" description="Disordered" evidence="4">
    <location>
        <begin position="1"/>
        <end position="52"/>
    </location>
</feature>
<feature type="compositionally biased region" description="Basic residues" evidence="4">
    <location>
        <begin position="38"/>
        <end position="52"/>
    </location>
</feature>
<dbReference type="InterPro" id="IPR043504">
    <property type="entry name" value="Peptidase_S1_PA_chymotrypsin"/>
</dbReference>
<dbReference type="InterPro" id="IPR001940">
    <property type="entry name" value="Peptidase_S1C"/>
</dbReference>
<evidence type="ECO:0000313" key="7">
    <source>
        <dbReference type="Proteomes" id="UP000469424"/>
    </source>
</evidence>
<evidence type="ECO:0000313" key="6">
    <source>
        <dbReference type="EMBL" id="MST70857.1"/>
    </source>
</evidence>
<proteinExistence type="inferred from homology"/>
<dbReference type="GO" id="GO:0006508">
    <property type="term" value="P:proteolysis"/>
    <property type="evidence" value="ECO:0007669"/>
    <property type="project" value="UniProtKB-KW"/>
</dbReference>
<dbReference type="Pfam" id="PF13365">
    <property type="entry name" value="Trypsin_2"/>
    <property type="match status" value="1"/>
</dbReference>
<protein>
    <submittedName>
        <fullName evidence="6">Trypsin-like serine protease</fullName>
    </submittedName>
</protein>
<dbReference type="PANTHER" id="PTHR43343:SF3">
    <property type="entry name" value="PROTEASE DO-LIKE 8, CHLOROPLASTIC"/>
    <property type="match status" value="1"/>
</dbReference>
<dbReference type="InterPro" id="IPR051201">
    <property type="entry name" value="Chloro_Bact_Ser_Proteases"/>
</dbReference>
<feature type="region of interest" description="Disordered" evidence="4">
    <location>
        <begin position="317"/>
        <end position="374"/>
    </location>
</feature>
<evidence type="ECO:0000256" key="4">
    <source>
        <dbReference type="SAM" id="MobiDB-lite"/>
    </source>
</evidence>
<dbReference type="PRINTS" id="PR00834">
    <property type="entry name" value="PROTEASES2C"/>
</dbReference>
<dbReference type="InterPro" id="IPR009003">
    <property type="entry name" value="Peptidase_S1_PA"/>
</dbReference>
<keyword evidence="3" id="KW-0378">Hydrolase</keyword>
<dbReference type="AlphaFoldDB" id="A0A6N7X5G3"/>
<dbReference type="Gene3D" id="2.40.10.10">
    <property type="entry name" value="Trypsin-like serine proteases"/>
    <property type="match status" value="2"/>
</dbReference>
<keyword evidence="5" id="KW-0812">Transmembrane</keyword>
<feature type="compositionally biased region" description="Polar residues" evidence="4">
    <location>
        <begin position="11"/>
        <end position="21"/>
    </location>
</feature>
<gene>
    <name evidence="6" type="ORF">FYJ65_05835</name>
</gene>
<comment type="caution">
    <text evidence="6">The sequence shown here is derived from an EMBL/GenBank/DDBJ whole genome shotgun (WGS) entry which is preliminary data.</text>
</comment>